<dbReference type="InterPro" id="IPR001349">
    <property type="entry name" value="Cyt_c_oxidase_su6a"/>
</dbReference>
<dbReference type="GO" id="GO:0006123">
    <property type="term" value="P:mitochondrial electron transport, cytochrome c to oxygen"/>
    <property type="evidence" value="ECO:0007669"/>
    <property type="project" value="TreeGrafter"/>
</dbReference>
<feature type="compositionally biased region" description="Basic and acidic residues" evidence="6">
    <location>
        <begin position="41"/>
        <end position="68"/>
    </location>
</feature>
<comment type="subcellular location">
    <subcellularLocation>
        <location evidence="1">Mitochondrion inner membrane</location>
    </subcellularLocation>
</comment>
<evidence type="ECO:0000313" key="8">
    <source>
        <dbReference type="Proteomes" id="UP001301350"/>
    </source>
</evidence>
<evidence type="ECO:0000256" key="2">
    <source>
        <dbReference type="ARBA" id="ARBA00022792"/>
    </source>
</evidence>
<reference evidence="7 8" key="1">
    <citation type="submission" date="2022-07" db="EMBL/GenBank/DDBJ databases">
        <title>Genome-wide signatures of adaptation to extreme environments.</title>
        <authorList>
            <person name="Cho C.H."/>
            <person name="Yoon H.S."/>
        </authorList>
    </citation>
    <scope>NUCLEOTIDE SEQUENCE [LARGE SCALE GENOMIC DNA]</scope>
    <source>
        <strain evidence="7 8">DBV 063 E5</strain>
    </source>
</reference>
<dbReference type="PANTHER" id="PTHR11504">
    <property type="entry name" value="CYTOCHROME C OXIDASE POLYPEPTIDE VIA"/>
    <property type="match status" value="1"/>
</dbReference>
<evidence type="ECO:0000256" key="1">
    <source>
        <dbReference type="ARBA" id="ARBA00004273"/>
    </source>
</evidence>
<evidence type="ECO:0000256" key="3">
    <source>
        <dbReference type="ARBA" id="ARBA00022946"/>
    </source>
</evidence>
<dbReference type="AlphaFoldDB" id="A0AAV9J043"/>
<keyword evidence="3" id="KW-0809">Transit peptide</keyword>
<feature type="region of interest" description="Disordered" evidence="6">
    <location>
        <begin position="120"/>
        <end position="145"/>
    </location>
</feature>
<keyword evidence="4" id="KW-0496">Mitochondrion</keyword>
<dbReference type="InterPro" id="IPR036418">
    <property type="entry name" value="Cyt_c_oxidase_su6a_sf"/>
</dbReference>
<dbReference type="Proteomes" id="UP001301350">
    <property type="component" value="Unassembled WGS sequence"/>
</dbReference>
<comment type="caution">
    <text evidence="7">The sequence shown here is derived from an EMBL/GenBank/DDBJ whole genome shotgun (WGS) entry which is preliminary data.</text>
</comment>
<dbReference type="PANTHER" id="PTHR11504:SF0">
    <property type="entry name" value="CYTOCHROME C OXIDASE SUBUNIT"/>
    <property type="match status" value="1"/>
</dbReference>
<sequence>MSLALRAARRLGCNQWGGRRAVSGGGGGGGGSANPAAPTAAREERWWAPRAPGKDAAGRQHREEAGKDVERWRRMTLIGLAPVLAYMVVCLSRSHEHAEPHPAYSYLRHRARVPGFPWGDDDLIGTPEERAEWRKRKAQQGQEAS</sequence>
<evidence type="ECO:0000256" key="4">
    <source>
        <dbReference type="ARBA" id="ARBA00023128"/>
    </source>
</evidence>
<dbReference type="Gene3D" id="4.10.95.10">
    <property type="entry name" value="Cytochrome c oxidase, subunit VIa"/>
    <property type="match status" value="1"/>
</dbReference>
<dbReference type="GO" id="GO:0030234">
    <property type="term" value="F:enzyme regulator activity"/>
    <property type="evidence" value="ECO:0007669"/>
    <property type="project" value="TreeGrafter"/>
</dbReference>
<dbReference type="SUPFAM" id="SSF81411">
    <property type="entry name" value="Mitochondrial cytochrome c oxidase subunit VIa"/>
    <property type="match status" value="1"/>
</dbReference>
<dbReference type="GO" id="GO:0005743">
    <property type="term" value="C:mitochondrial inner membrane"/>
    <property type="evidence" value="ECO:0007669"/>
    <property type="project" value="UniProtKB-SubCell"/>
</dbReference>
<keyword evidence="2" id="KW-0999">Mitochondrion inner membrane</keyword>
<evidence type="ECO:0000256" key="5">
    <source>
        <dbReference type="ARBA" id="ARBA00023136"/>
    </source>
</evidence>
<gene>
    <name evidence="7" type="ORF">CDCA_CDCA13G3715</name>
</gene>
<evidence type="ECO:0000313" key="7">
    <source>
        <dbReference type="EMBL" id="KAK4537690.1"/>
    </source>
</evidence>
<protein>
    <submittedName>
        <fullName evidence="7">Uncharacterized protein</fullName>
    </submittedName>
</protein>
<organism evidence="7 8">
    <name type="scientific">Cyanidium caldarium</name>
    <name type="common">Red alga</name>
    <dbReference type="NCBI Taxonomy" id="2771"/>
    <lineage>
        <taxon>Eukaryota</taxon>
        <taxon>Rhodophyta</taxon>
        <taxon>Bangiophyceae</taxon>
        <taxon>Cyanidiales</taxon>
        <taxon>Cyanidiaceae</taxon>
        <taxon>Cyanidium</taxon>
    </lineage>
</organism>
<feature type="region of interest" description="Disordered" evidence="6">
    <location>
        <begin position="21"/>
        <end position="68"/>
    </location>
</feature>
<dbReference type="EMBL" id="JANCYW010000013">
    <property type="protein sequence ID" value="KAK4537690.1"/>
    <property type="molecule type" value="Genomic_DNA"/>
</dbReference>
<keyword evidence="8" id="KW-1185">Reference proteome</keyword>
<name>A0AAV9J043_CYACA</name>
<keyword evidence="5" id="KW-0472">Membrane</keyword>
<accession>A0AAV9J043</accession>
<feature type="compositionally biased region" description="Gly residues" evidence="6">
    <location>
        <begin position="23"/>
        <end position="32"/>
    </location>
</feature>
<proteinExistence type="predicted"/>
<evidence type="ECO:0000256" key="6">
    <source>
        <dbReference type="SAM" id="MobiDB-lite"/>
    </source>
</evidence>